<gene>
    <name evidence="8" type="primary">mrpE</name>
    <name evidence="8" type="ORF">LMG21510_00188</name>
</gene>
<comment type="subcellular location">
    <subcellularLocation>
        <location evidence="1">Cell membrane</location>
        <topology evidence="1">Multi-pass membrane protein</topology>
    </subcellularLocation>
</comment>
<organism evidence="8 9">
    <name type="scientific">Cupriavidus respiraculi</name>
    <dbReference type="NCBI Taxonomy" id="195930"/>
    <lineage>
        <taxon>Bacteria</taxon>
        <taxon>Pseudomonadati</taxon>
        <taxon>Pseudomonadota</taxon>
        <taxon>Betaproteobacteria</taxon>
        <taxon>Burkholderiales</taxon>
        <taxon>Burkholderiaceae</taxon>
        <taxon>Cupriavidus</taxon>
    </lineage>
</organism>
<feature type="transmembrane region" description="Helical" evidence="7">
    <location>
        <begin position="63"/>
        <end position="86"/>
    </location>
</feature>
<keyword evidence="5 7" id="KW-1133">Transmembrane helix</keyword>
<keyword evidence="3" id="KW-1003">Cell membrane</keyword>
<evidence type="ECO:0000313" key="8">
    <source>
        <dbReference type="EMBL" id="CAG9165738.1"/>
    </source>
</evidence>
<dbReference type="PANTHER" id="PTHR34584">
    <property type="entry name" value="NA(+)/H(+) ANTIPORTER SUBUNIT E1"/>
    <property type="match status" value="1"/>
</dbReference>
<evidence type="ECO:0000256" key="2">
    <source>
        <dbReference type="ARBA" id="ARBA00006228"/>
    </source>
</evidence>
<reference evidence="8 9" key="1">
    <citation type="submission" date="2021-08" db="EMBL/GenBank/DDBJ databases">
        <authorList>
            <person name="Peeters C."/>
        </authorList>
    </citation>
    <scope>NUCLEOTIDE SEQUENCE [LARGE SCALE GENOMIC DNA]</scope>
    <source>
        <strain evidence="8 9">LMG 21510</strain>
    </source>
</reference>
<evidence type="ECO:0000256" key="1">
    <source>
        <dbReference type="ARBA" id="ARBA00004651"/>
    </source>
</evidence>
<dbReference type="Proteomes" id="UP000721236">
    <property type="component" value="Unassembled WGS sequence"/>
</dbReference>
<comment type="similarity">
    <text evidence="2">Belongs to the CPA3 antiporters (TC 2.A.63) subunit E family.</text>
</comment>
<keyword evidence="6 7" id="KW-0472">Membrane</keyword>
<evidence type="ECO:0000313" key="9">
    <source>
        <dbReference type="Proteomes" id="UP000721236"/>
    </source>
</evidence>
<dbReference type="PANTHER" id="PTHR34584:SF1">
    <property type="entry name" value="NA(+)_H(+) ANTIPORTER SUBUNIT E1"/>
    <property type="match status" value="1"/>
</dbReference>
<name>A0ABM8WEQ7_9BURK</name>
<evidence type="ECO:0000256" key="7">
    <source>
        <dbReference type="SAM" id="Phobius"/>
    </source>
</evidence>
<dbReference type="Pfam" id="PF01899">
    <property type="entry name" value="MNHE"/>
    <property type="match status" value="1"/>
</dbReference>
<protein>
    <submittedName>
        <fullName evidence="8">Na(+)/H(+) antiporter subunit E</fullName>
    </submittedName>
</protein>
<accession>A0ABM8WEQ7</accession>
<dbReference type="PIRSF" id="PIRSF019239">
    <property type="entry name" value="MrpE"/>
    <property type="match status" value="1"/>
</dbReference>
<evidence type="ECO:0000256" key="5">
    <source>
        <dbReference type="ARBA" id="ARBA00022989"/>
    </source>
</evidence>
<dbReference type="RefSeq" id="WP_224039077.1">
    <property type="nucleotide sequence ID" value="NZ_CAJZAH010000001.1"/>
</dbReference>
<dbReference type="NCBIfam" id="NF006518">
    <property type="entry name" value="PRK08965.1-2"/>
    <property type="match status" value="1"/>
</dbReference>
<proteinExistence type="inferred from homology"/>
<evidence type="ECO:0000256" key="3">
    <source>
        <dbReference type="ARBA" id="ARBA00022475"/>
    </source>
</evidence>
<sequence length="167" mass="18774">MLRRWFPHPWLTLVLLVVWLLLSNEISFGSVLLGGLLAWLISLRIGLRLWLSPMQLRRPDLMLLLLGRVMADILVANVHVAMLVLGRASRLRPGFVEVPLEAEHEMALTALISIVSLSPGTLCAELSEDRRCLLVHVLDLKDESTLTADIKSRYEAPLREIFVCSTS</sequence>
<dbReference type="InterPro" id="IPR002758">
    <property type="entry name" value="Cation_antiport_E"/>
</dbReference>
<keyword evidence="9" id="KW-1185">Reference proteome</keyword>
<evidence type="ECO:0000256" key="6">
    <source>
        <dbReference type="ARBA" id="ARBA00023136"/>
    </source>
</evidence>
<comment type="caution">
    <text evidence="8">The sequence shown here is derived from an EMBL/GenBank/DDBJ whole genome shotgun (WGS) entry which is preliminary data.</text>
</comment>
<keyword evidence="4 7" id="KW-0812">Transmembrane</keyword>
<evidence type="ECO:0000256" key="4">
    <source>
        <dbReference type="ARBA" id="ARBA00022692"/>
    </source>
</evidence>
<dbReference type="EMBL" id="CAJZAH010000001">
    <property type="protein sequence ID" value="CAG9165738.1"/>
    <property type="molecule type" value="Genomic_DNA"/>
</dbReference>